<dbReference type="EMBL" id="KN825913">
    <property type="protein sequence ID" value="KIK80871.1"/>
    <property type="molecule type" value="Genomic_DNA"/>
</dbReference>
<accession>A0A0D0DAC8</accession>
<name>A0A0D0DAC8_9AGAM</name>
<reference evidence="1 2" key="1">
    <citation type="submission" date="2014-04" db="EMBL/GenBank/DDBJ databases">
        <authorList>
            <consortium name="DOE Joint Genome Institute"/>
            <person name="Kuo A."/>
            <person name="Kohler A."/>
            <person name="Jargeat P."/>
            <person name="Nagy L.G."/>
            <person name="Floudas D."/>
            <person name="Copeland A."/>
            <person name="Barry K.W."/>
            <person name="Cichocki N."/>
            <person name="Veneault-Fourrey C."/>
            <person name="LaButti K."/>
            <person name="Lindquist E.A."/>
            <person name="Lipzen A."/>
            <person name="Lundell T."/>
            <person name="Morin E."/>
            <person name="Murat C."/>
            <person name="Sun H."/>
            <person name="Tunlid A."/>
            <person name="Henrissat B."/>
            <person name="Grigoriev I.V."/>
            <person name="Hibbett D.S."/>
            <person name="Martin F."/>
            <person name="Nordberg H.P."/>
            <person name="Cantor M.N."/>
            <person name="Hua S.X."/>
        </authorList>
    </citation>
    <scope>NUCLEOTIDE SEQUENCE [LARGE SCALE GENOMIC DNA]</scope>
    <source>
        <strain evidence="1 2">Ve08.2h10</strain>
    </source>
</reference>
<dbReference type="AlphaFoldDB" id="A0A0D0DAC8"/>
<dbReference type="OrthoDB" id="37659at2759"/>
<evidence type="ECO:0000313" key="1">
    <source>
        <dbReference type="EMBL" id="KIK80871.1"/>
    </source>
</evidence>
<dbReference type="HOGENOM" id="CLU_116351_3_0_1"/>
<sequence>MPSSSGVPFAAALDPVQVPPGCFPIEVVQFWRGERSPRRPYPLHWAIFVRTSPGRGNYYQVMGNIDTFTVDARHNVPLQNREAWRGSHVVGYVAPSHLHNLEVHLAQIPVVRHCRDWNCQNWVYDALKRLNFQELYTDVHLSMSRLQTQMCCLLEAWEMGEI</sequence>
<dbReference type="InParanoid" id="A0A0D0DAC8"/>
<dbReference type="InterPro" id="IPR046670">
    <property type="entry name" value="DUF6540"/>
</dbReference>
<evidence type="ECO:0000313" key="2">
    <source>
        <dbReference type="Proteomes" id="UP000054538"/>
    </source>
</evidence>
<keyword evidence="2" id="KW-1185">Reference proteome</keyword>
<dbReference type="Pfam" id="PF20174">
    <property type="entry name" value="DUF6540"/>
    <property type="match status" value="1"/>
</dbReference>
<organism evidence="1 2">
    <name type="scientific">Paxillus rubicundulus Ve08.2h10</name>
    <dbReference type="NCBI Taxonomy" id="930991"/>
    <lineage>
        <taxon>Eukaryota</taxon>
        <taxon>Fungi</taxon>
        <taxon>Dikarya</taxon>
        <taxon>Basidiomycota</taxon>
        <taxon>Agaricomycotina</taxon>
        <taxon>Agaricomycetes</taxon>
        <taxon>Agaricomycetidae</taxon>
        <taxon>Boletales</taxon>
        <taxon>Paxilineae</taxon>
        <taxon>Paxillaceae</taxon>
        <taxon>Paxillus</taxon>
    </lineage>
</organism>
<proteinExistence type="predicted"/>
<reference evidence="2" key="2">
    <citation type="submission" date="2015-01" db="EMBL/GenBank/DDBJ databases">
        <title>Evolutionary Origins and Diversification of the Mycorrhizal Mutualists.</title>
        <authorList>
            <consortium name="DOE Joint Genome Institute"/>
            <consortium name="Mycorrhizal Genomics Consortium"/>
            <person name="Kohler A."/>
            <person name="Kuo A."/>
            <person name="Nagy L.G."/>
            <person name="Floudas D."/>
            <person name="Copeland A."/>
            <person name="Barry K.W."/>
            <person name="Cichocki N."/>
            <person name="Veneault-Fourrey C."/>
            <person name="LaButti K."/>
            <person name="Lindquist E.A."/>
            <person name="Lipzen A."/>
            <person name="Lundell T."/>
            <person name="Morin E."/>
            <person name="Murat C."/>
            <person name="Riley R."/>
            <person name="Ohm R."/>
            <person name="Sun H."/>
            <person name="Tunlid A."/>
            <person name="Henrissat B."/>
            <person name="Grigoriev I.V."/>
            <person name="Hibbett D.S."/>
            <person name="Martin F."/>
        </authorList>
    </citation>
    <scope>NUCLEOTIDE SEQUENCE [LARGE SCALE GENOMIC DNA]</scope>
    <source>
        <strain evidence="2">Ve08.2h10</strain>
    </source>
</reference>
<dbReference type="Proteomes" id="UP000054538">
    <property type="component" value="Unassembled WGS sequence"/>
</dbReference>
<gene>
    <name evidence="1" type="ORF">PAXRUDRAFT_36062</name>
</gene>
<protein>
    <submittedName>
        <fullName evidence="1">Uncharacterized protein</fullName>
    </submittedName>
</protein>